<dbReference type="SUPFAM" id="SSF49464">
    <property type="entry name" value="Carboxypeptidase regulatory domain-like"/>
    <property type="match status" value="1"/>
</dbReference>
<protein>
    <submittedName>
        <fullName evidence="4">Por secretion system C-terminal sorting domain-containing protein</fullName>
    </submittedName>
</protein>
<dbReference type="InterPro" id="IPR008969">
    <property type="entry name" value="CarboxyPept-like_regulatory"/>
</dbReference>
<evidence type="ECO:0000313" key="5">
    <source>
        <dbReference type="Proteomes" id="UP000198379"/>
    </source>
</evidence>
<feature type="chain" id="PRO_5013325884" evidence="2">
    <location>
        <begin position="22"/>
        <end position="206"/>
    </location>
</feature>
<feature type="signal peptide" evidence="2">
    <location>
        <begin position="1"/>
        <end position="21"/>
    </location>
</feature>
<dbReference type="NCBIfam" id="TIGR04183">
    <property type="entry name" value="Por_Secre_tail"/>
    <property type="match status" value="1"/>
</dbReference>
<dbReference type="Gene3D" id="2.60.40.1120">
    <property type="entry name" value="Carboxypeptidase-like, regulatory domain"/>
    <property type="match status" value="1"/>
</dbReference>
<dbReference type="Gene3D" id="2.60.40.3080">
    <property type="match status" value="1"/>
</dbReference>
<dbReference type="InterPro" id="IPR026444">
    <property type="entry name" value="Secre_tail"/>
</dbReference>
<keyword evidence="1 2" id="KW-0732">Signal</keyword>
<dbReference type="RefSeq" id="WP_089371949.1">
    <property type="nucleotide sequence ID" value="NZ_BMEP01000007.1"/>
</dbReference>
<accession>A0A239A5K0</accession>
<proteinExistence type="predicted"/>
<reference evidence="4 5" key="1">
    <citation type="submission" date="2017-06" db="EMBL/GenBank/DDBJ databases">
        <authorList>
            <person name="Kim H.J."/>
            <person name="Triplett B.A."/>
        </authorList>
    </citation>
    <scope>NUCLEOTIDE SEQUENCE [LARGE SCALE GENOMIC DNA]</scope>
    <source>
        <strain evidence="4 5">DSM 25597</strain>
    </source>
</reference>
<evidence type="ECO:0000256" key="1">
    <source>
        <dbReference type="ARBA" id="ARBA00022729"/>
    </source>
</evidence>
<dbReference type="OrthoDB" id="1139263at2"/>
<dbReference type="Proteomes" id="UP000198379">
    <property type="component" value="Unassembled WGS sequence"/>
</dbReference>
<evidence type="ECO:0000256" key="2">
    <source>
        <dbReference type="SAM" id="SignalP"/>
    </source>
</evidence>
<sequence>MKKITLLVLLLFYLNSLTAQTSIQGTVMDEISYLSLANIHIKNTTKGTTSDDQGNFTLKVKKGDTLAISYTGYQTQEIVIDTQKFIEIILENESLDEIILTDRYPRKISCGSYVYTITIIEEVIKTSPSIFPNPSSDGIFHLKMPSPYKEVQVYVTNLLGQQVMTKTYQNVDATITLDVASMKTGIYLINMVADGEHLPTQKAIRK</sequence>
<dbReference type="Pfam" id="PF13715">
    <property type="entry name" value="CarbopepD_reg_2"/>
    <property type="match status" value="1"/>
</dbReference>
<dbReference type="Pfam" id="PF18962">
    <property type="entry name" value="Por_Secre_tail"/>
    <property type="match status" value="1"/>
</dbReference>
<dbReference type="EMBL" id="FZNY01000004">
    <property type="protein sequence ID" value="SNR90324.1"/>
    <property type="molecule type" value="Genomic_DNA"/>
</dbReference>
<keyword evidence="5" id="KW-1185">Reference proteome</keyword>
<evidence type="ECO:0000259" key="3">
    <source>
        <dbReference type="Pfam" id="PF18962"/>
    </source>
</evidence>
<name>A0A239A5K0_9FLAO</name>
<feature type="domain" description="Secretion system C-terminal sorting" evidence="3">
    <location>
        <begin position="130"/>
        <end position="197"/>
    </location>
</feature>
<dbReference type="AlphaFoldDB" id="A0A239A5K0"/>
<organism evidence="4 5">
    <name type="scientific">Dokdonia pacifica</name>
    <dbReference type="NCBI Taxonomy" id="1627892"/>
    <lineage>
        <taxon>Bacteria</taxon>
        <taxon>Pseudomonadati</taxon>
        <taxon>Bacteroidota</taxon>
        <taxon>Flavobacteriia</taxon>
        <taxon>Flavobacteriales</taxon>
        <taxon>Flavobacteriaceae</taxon>
        <taxon>Dokdonia</taxon>
    </lineage>
</organism>
<evidence type="ECO:0000313" key="4">
    <source>
        <dbReference type="EMBL" id="SNR90324.1"/>
    </source>
</evidence>
<gene>
    <name evidence="4" type="ORF">SAMN06265376_104136</name>
</gene>